<dbReference type="InterPro" id="IPR038551">
    <property type="entry name" value="Ribosomal_eS26_sf"/>
</dbReference>
<evidence type="ECO:0000256" key="2">
    <source>
        <dbReference type="ARBA" id="ARBA00022980"/>
    </source>
</evidence>
<dbReference type="PANTHER" id="PTHR12538:SF7">
    <property type="entry name" value="SMALL RIBOSOMAL SUBUNIT PROTEIN ES26-RELATED"/>
    <property type="match status" value="1"/>
</dbReference>
<proteinExistence type="inferred from homology"/>
<evidence type="ECO:0000313" key="6">
    <source>
        <dbReference type="Proteomes" id="UP000314983"/>
    </source>
</evidence>
<evidence type="ECO:0000256" key="1">
    <source>
        <dbReference type="ARBA" id="ARBA00008596"/>
    </source>
</evidence>
<keyword evidence="6" id="KW-1185">Reference proteome</keyword>
<accession>A0A4W4F2S2</accession>
<reference evidence="5" key="5">
    <citation type="submission" date="2025-09" db="UniProtKB">
        <authorList>
            <consortium name="Ensembl"/>
        </authorList>
    </citation>
    <scope>IDENTIFICATION</scope>
</reference>
<protein>
    <recommendedName>
        <fullName evidence="4">40S ribosomal protein S26</fullName>
    </recommendedName>
</protein>
<dbReference type="Gene3D" id="3.30.1740.20">
    <property type="entry name" value="Ribosomal protein S26e"/>
    <property type="match status" value="1"/>
</dbReference>
<dbReference type="GO" id="GO:0006412">
    <property type="term" value="P:translation"/>
    <property type="evidence" value="ECO:0007669"/>
    <property type="project" value="InterPro"/>
</dbReference>
<dbReference type="AlphaFoldDB" id="A0A4W4F2S2"/>
<sequence length="75" mass="8426">MTFPKRIMNTGGAKQGHCVSKDKAIRRFGTRDMVEASEVGDIPEASVFDVEESYLYVQLHYCESCTIHSGEVVRN</sequence>
<dbReference type="Proteomes" id="UP000314983">
    <property type="component" value="Chromosome 24"/>
</dbReference>
<reference evidence="6" key="1">
    <citation type="journal article" date="2014" name="Science">
        <title>Nonhuman genetics. Genomic basis for the convergent evolution of electric organs.</title>
        <authorList>
            <person name="Gallant J.R."/>
            <person name="Traeger L.L."/>
            <person name="Volkening J.D."/>
            <person name="Moffett H."/>
            <person name="Chen P.H."/>
            <person name="Novina C.D."/>
            <person name="Phillips G.N.Jr."/>
            <person name="Anand R."/>
            <person name="Wells G.B."/>
            <person name="Pinch M."/>
            <person name="Guth R."/>
            <person name="Unguez G.A."/>
            <person name="Albert J.S."/>
            <person name="Zakon H.H."/>
            <person name="Samanta M.P."/>
            <person name="Sussman M.R."/>
        </authorList>
    </citation>
    <scope>NUCLEOTIDE SEQUENCE [LARGE SCALE GENOMIC DNA]</scope>
</reference>
<keyword evidence="3 4" id="KW-0687">Ribonucleoprotein</keyword>
<dbReference type="PANTHER" id="PTHR12538">
    <property type="entry name" value="40S RIBOSOMAL PROTEIN S26"/>
    <property type="match status" value="1"/>
</dbReference>
<dbReference type="Ensembl" id="ENSEEET00000019183.2">
    <property type="protein sequence ID" value="ENSEEEP00000018972.2"/>
    <property type="gene ID" value="ENSEEEG00000009297.2"/>
</dbReference>
<dbReference type="STRING" id="8005.ENSEEEP00000018972"/>
<organism evidence="5 6">
    <name type="scientific">Electrophorus electricus</name>
    <name type="common">Electric eel</name>
    <name type="synonym">Gymnotus electricus</name>
    <dbReference type="NCBI Taxonomy" id="8005"/>
    <lineage>
        <taxon>Eukaryota</taxon>
        <taxon>Metazoa</taxon>
        <taxon>Chordata</taxon>
        <taxon>Craniata</taxon>
        <taxon>Vertebrata</taxon>
        <taxon>Euteleostomi</taxon>
        <taxon>Actinopterygii</taxon>
        <taxon>Neopterygii</taxon>
        <taxon>Teleostei</taxon>
        <taxon>Ostariophysi</taxon>
        <taxon>Gymnotiformes</taxon>
        <taxon>Gymnotoidei</taxon>
        <taxon>Gymnotidae</taxon>
        <taxon>Electrophorus</taxon>
    </lineage>
</organism>
<reference evidence="5" key="4">
    <citation type="submission" date="2025-08" db="UniProtKB">
        <authorList>
            <consortium name="Ensembl"/>
        </authorList>
    </citation>
    <scope>IDENTIFICATION</scope>
</reference>
<evidence type="ECO:0000256" key="4">
    <source>
        <dbReference type="RuleBase" id="RU363128"/>
    </source>
</evidence>
<name>A0A4W4F2S2_ELEEL</name>
<dbReference type="InterPro" id="IPR000892">
    <property type="entry name" value="Ribosomal_eS26"/>
</dbReference>
<dbReference type="GO" id="GO:0003729">
    <property type="term" value="F:mRNA binding"/>
    <property type="evidence" value="ECO:0007669"/>
    <property type="project" value="TreeGrafter"/>
</dbReference>
<comment type="similarity">
    <text evidence="1 4">Belongs to the eukaryotic ribosomal protein eS26 family.</text>
</comment>
<reference evidence="5" key="3">
    <citation type="submission" date="2020-05" db="EMBL/GenBank/DDBJ databases">
        <title>Electrophorus electricus (electric eel) genome, fEleEle1, primary haplotype.</title>
        <authorList>
            <person name="Myers G."/>
            <person name="Meyer A."/>
            <person name="Fedrigo O."/>
            <person name="Formenti G."/>
            <person name="Rhie A."/>
            <person name="Tracey A."/>
            <person name="Sims Y."/>
            <person name="Jarvis E.D."/>
        </authorList>
    </citation>
    <scope>NUCLEOTIDE SEQUENCE [LARGE SCALE GENOMIC DNA]</scope>
</reference>
<keyword evidence="2 4" id="KW-0689">Ribosomal protein</keyword>
<evidence type="ECO:0000313" key="5">
    <source>
        <dbReference type="Ensembl" id="ENSEEEP00000018972.2"/>
    </source>
</evidence>
<evidence type="ECO:0000256" key="3">
    <source>
        <dbReference type="ARBA" id="ARBA00023274"/>
    </source>
</evidence>
<reference evidence="6" key="2">
    <citation type="journal article" date="2017" name="Sci. Adv.">
        <title>A tail of two voltages: Proteomic comparison of the three electric organs of the electric eel.</title>
        <authorList>
            <person name="Traeger L.L."/>
            <person name="Sabat G."/>
            <person name="Barrett-Wilt G.A."/>
            <person name="Wells G.B."/>
            <person name="Sussman M.R."/>
        </authorList>
    </citation>
    <scope>NUCLEOTIDE SEQUENCE [LARGE SCALE GENOMIC DNA]</scope>
</reference>
<dbReference type="GO" id="GO:0003735">
    <property type="term" value="F:structural constituent of ribosome"/>
    <property type="evidence" value="ECO:0007669"/>
    <property type="project" value="InterPro"/>
</dbReference>
<dbReference type="GO" id="GO:0022627">
    <property type="term" value="C:cytosolic small ribosomal subunit"/>
    <property type="evidence" value="ECO:0007669"/>
    <property type="project" value="TreeGrafter"/>
</dbReference>
<dbReference type="Pfam" id="PF01283">
    <property type="entry name" value="Ribosomal_S26e"/>
    <property type="match status" value="1"/>
</dbReference>